<comment type="subcellular location">
    <subcellularLocation>
        <location evidence="1">Plastid</location>
        <location evidence="1">Amyloplast</location>
    </subcellularLocation>
</comment>
<reference evidence="8" key="1">
    <citation type="submission" date="2020-01" db="EMBL/GenBank/DDBJ databases">
        <title>Genome Sequencing of Three Apophysomyces-Like Fungal Strains Confirms a Novel Fungal Genus in the Mucoromycota with divergent Burkholderia-like Endosymbiotic Bacteria.</title>
        <authorList>
            <person name="Stajich J.E."/>
            <person name="Macias A.M."/>
            <person name="Carter-House D."/>
            <person name="Lovett B."/>
            <person name="Kasson L.R."/>
            <person name="Berry K."/>
            <person name="Grigoriev I."/>
            <person name="Chang Y."/>
            <person name="Spatafora J."/>
            <person name="Kasson M.T."/>
        </authorList>
    </citation>
    <scope>NUCLEOTIDE SEQUENCE</scope>
    <source>
        <strain evidence="8">NRRL A-21654</strain>
    </source>
</reference>
<dbReference type="Proteomes" id="UP000605846">
    <property type="component" value="Unassembled WGS sequence"/>
</dbReference>
<keyword evidence="3" id="KW-0808">Transferase</keyword>
<evidence type="ECO:0000259" key="7">
    <source>
        <dbReference type="Pfam" id="PF08323"/>
    </source>
</evidence>
<proteinExistence type="predicted"/>
<name>A0A8H7EUJ1_9FUNG</name>
<dbReference type="Gene3D" id="3.40.50.2000">
    <property type="entry name" value="Glycogen Phosphorylase B"/>
    <property type="match status" value="2"/>
</dbReference>
<dbReference type="PANTHER" id="PTHR45825:SF11">
    <property type="entry name" value="ALPHA AMYLASE DOMAIN-CONTAINING PROTEIN"/>
    <property type="match status" value="1"/>
</dbReference>
<dbReference type="PANTHER" id="PTHR45825">
    <property type="entry name" value="GRANULE-BOUND STARCH SYNTHASE 1, CHLOROPLASTIC/AMYLOPLASTIC"/>
    <property type="match status" value="1"/>
</dbReference>
<evidence type="ECO:0000259" key="6">
    <source>
        <dbReference type="Pfam" id="PF00534"/>
    </source>
</evidence>
<protein>
    <submittedName>
        <fullName evidence="8">Uncharacterized protein</fullName>
    </submittedName>
</protein>
<keyword evidence="4" id="KW-0035">Amyloplast</keyword>
<dbReference type="Pfam" id="PF08323">
    <property type="entry name" value="Glyco_transf_5"/>
    <property type="match status" value="1"/>
</dbReference>
<dbReference type="InterPro" id="IPR001296">
    <property type="entry name" value="Glyco_trans_1"/>
</dbReference>
<dbReference type="OrthoDB" id="512920at2759"/>
<keyword evidence="5" id="KW-0472">Membrane</keyword>
<evidence type="ECO:0000256" key="3">
    <source>
        <dbReference type="ARBA" id="ARBA00022679"/>
    </source>
</evidence>
<sequence>MSPPALPLSLDHENVYSLSTTGHFMPSYRRNSGSSSIIITTAPSKPTLTHHKLTLNSSFPTRTKPLFSKNDRKWRWWHFLSFTILVLGLLQIMALITGLSWLHERSTIRIALRQYPSMIYQHLDTTVPVSLEKETTIYHVTKEFGPAIFGGMGVTITALAAAQQRTDLTRVSIVMPHYSFLRNKYPMDRVVDLVINVRDKRGRLMPLEFRVSKMMYAFNDTENLATANRTTESSRRYDMTEAVPVYLIGPGNRSPLNQAFRARNAMGIYSSPKGLPYEWRDQYFVKAATAFLAHQATATDEESLFAPLHLAPPGVDIVHLHGATNAYIAKLLQDRRDADALGPKPPAIVYTMHDHMDEPQYTNSLGNVQKFLDTEMAGGSHYVLGHRMFMSSVAIDHADAVTLAGRTMASDIVEGRSDFYLKEVVMGSILRKASQRRFFGISNGIDLTSMSPFTDIRLSNRKIAFPDHAYNILSQQTLPAAWGLTTNTTDYISTAKDRAKKYLMRRNLLSEADLKRPLVLYVGPFDHSKGLDRFEEASALFEKYNMKFIILGQPGSYPLQSLQQLQSKYPDNVLLLFTPQHQRQYTIFCRAAADFVFVPSKEENFGLAAAEGLLFGSAVISTGVGGLSEFLVDRPFLPEYSSQNETVNPQMHTIGIRRDKQTRAPTVTSQEKYNAYLFTNQLEEAVRDASIDFQWYGRIKALREEYHLRMIRTALDLAWDRESGPVHDYMRVYQVAQQYRPIPHLTRHDVEEEKARRLRLLRAA</sequence>
<dbReference type="GO" id="GO:0016757">
    <property type="term" value="F:glycosyltransferase activity"/>
    <property type="evidence" value="ECO:0007669"/>
    <property type="project" value="UniProtKB-KW"/>
</dbReference>
<feature type="domain" description="Glycosyl transferase family 1" evidence="6">
    <location>
        <begin position="512"/>
        <end position="633"/>
    </location>
</feature>
<organism evidence="8 9">
    <name type="scientific">Apophysomyces ossiformis</name>
    <dbReference type="NCBI Taxonomy" id="679940"/>
    <lineage>
        <taxon>Eukaryota</taxon>
        <taxon>Fungi</taxon>
        <taxon>Fungi incertae sedis</taxon>
        <taxon>Mucoromycota</taxon>
        <taxon>Mucoromycotina</taxon>
        <taxon>Mucoromycetes</taxon>
        <taxon>Mucorales</taxon>
        <taxon>Mucorineae</taxon>
        <taxon>Mucoraceae</taxon>
        <taxon>Apophysomyces</taxon>
    </lineage>
</organism>
<evidence type="ECO:0000256" key="5">
    <source>
        <dbReference type="SAM" id="Phobius"/>
    </source>
</evidence>
<evidence type="ECO:0000313" key="9">
    <source>
        <dbReference type="Proteomes" id="UP000605846"/>
    </source>
</evidence>
<keyword evidence="5" id="KW-0812">Transmembrane</keyword>
<evidence type="ECO:0000256" key="4">
    <source>
        <dbReference type="ARBA" id="ARBA00023234"/>
    </source>
</evidence>
<keyword evidence="4" id="KW-0934">Plastid</keyword>
<keyword evidence="5" id="KW-1133">Transmembrane helix</keyword>
<keyword evidence="2" id="KW-0328">Glycosyltransferase</keyword>
<dbReference type="AlphaFoldDB" id="A0A8H7EUJ1"/>
<keyword evidence="9" id="KW-1185">Reference proteome</keyword>
<dbReference type="Pfam" id="PF00534">
    <property type="entry name" value="Glycos_transf_1"/>
    <property type="match status" value="1"/>
</dbReference>
<dbReference type="SUPFAM" id="SSF53756">
    <property type="entry name" value="UDP-Glycosyltransferase/glycogen phosphorylase"/>
    <property type="match status" value="1"/>
</dbReference>
<evidence type="ECO:0000313" key="8">
    <source>
        <dbReference type="EMBL" id="KAF7728180.1"/>
    </source>
</evidence>
<dbReference type="EMBL" id="JABAYA010000042">
    <property type="protein sequence ID" value="KAF7728180.1"/>
    <property type="molecule type" value="Genomic_DNA"/>
</dbReference>
<evidence type="ECO:0000256" key="1">
    <source>
        <dbReference type="ARBA" id="ARBA00004602"/>
    </source>
</evidence>
<feature type="domain" description="Starch synthase catalytic" evidence="7">
    <location>
        <begin position="137"/>
        <end position="416"/>
    </location>
</feature>
<feature type="transmembrane region" description="Helical" evidence="5">
    <location>
        <begin position="76"/>
        <end position="102"/>
    </location>
</feature>
<accession>A0A8H7EUJ1</accession>
<evidence type="ECO:0000256" key="2">
    <source>
        <dbReference type="ARBA" id="ARBA00022676"/>
    </source>
</evidence>
<gene>
    <name evidence="8" type="ORF">EC973_006574</name>
</gene>
<dbReference type="InterPro" id="IPR013534">
    <property type="entry name" value="Starch_synth_cat_dom"/>
</dbReference>
<comment type="caution">
    <text evidence="8">The sequence shown here is derived from an EMBL/GenBank/DDBJ whole genome shotgun (WGS) entry which is preliminary data.</text>
</comment>